<evidence type="ECO:0000313" key="2">
    <source>
        <dbReference type="RefSeq" id="XP_050940716.1"/>
    </source>
</evidence>
<dbReference type="Proteomes" id="UP001652600">
    <property type="component" value="Chromosome 5"/>
</dbReference>
<dbReference type="GeneID" id="127149421"/>
<sequence>MPPFHFFFRLPPIFRFSQTPPSIFLFSQTPSTTPLPSNIAADSPHSLPNGSLLVELVTSYSHWMGNWSKLVLLSNRLAMKEKTKLIASIILVFCANEGCLLLRRGLKNFFCPCGALSRIATVATSTHTCRRLLHQNHRLCWMILHQNHRLIFKINIHRSCWGKFSPQQGTSSLSNFA</sequence>
<keyword evidence="1" id="KW-1185">Reference proteome</keyword>
<gene>
    <name evidence="2" type="primary">LOC127149421</name>
</gene>
<accession>A0ABM3KSF4</accession>
<reference evidence="2" key="1">
    <citation type="submission" date="2025-08" db="UniProtKB">
        <authorList>
            <consortium name="RefSeq"/>
        </authorList>
    </citation>
    <scope>IDENTIFICATION</scope>
    <source>
        <tissue evidence="2">Stem</tissue>
    </source>
</reference>
<protein>
    <submittedName>
        <fullName evidence="2">Uncharacterized protein LOC127149421</fullName>
    </submittedName>
</protein>
<proteinExistence type="predicted"/>
<evidence type="ECO:0000313" key="1">
    <source>
        <dbReference type="Proteomes" id="UP001652600"/>
    </source>
</evidence>
<organism evidence="1 2">
    <name type="scientific">Cucumis melo</name>
    <name type="common">Muskmelon</name>
    <dbReference type="NCBI Taxonomy" id="3656"/>
    <lineage>
        <taxon>Eukaryota</taxon>
        <taxon>Viridiplantae</taxon>
        <taxon>Streptophyta</taxon>
        <taxon>Embryophyta</taxon>
        <taxon>Tracheophyta</taxon>
        <taxon>Spermatophyta</taxon>
        <taxon>Magnoliopsida</taxon>
        <taxon>eudicotyledons</taxon>
        <taxon>Gunneridae</taxon>
        <taxon>Pentapetalae</taxon>
        <taxon>rosids</taxon>
        <taxon>fabids</taxon>
        <taxon>Cucurbitales</taxon>
        <taxon>Cucurbitaceae</taxon>
        <taxon>Benincaseae</taxon>
        <taxon>Cucumis</taxon>
    </lineage>
</organism>
<name>A0ABM3KSF4_CUCME</name>
<dbReference type="RefSeq" id="XP_050940716.1">
    <property type="nucleotide sequence ID" value="XM_051084759.1"/>
</dbReference>